<dbReference type="SMART" id="SM00507">
    <property type="entry name" value="HNHc"/>
    <property type="match status" value="1"/>
</dbReference>
<dbReference type="Pfam" id="PF02720">
    <property type="entry name" value="DUF222"/>
    <property type="match status" value="1"/>
</dbReference>
<dbReference type="InterPro" id="IPR003870">
    <property type="entry name" value="DUF222"/>
</dbReference>
<dbReference type="CDD" id="cd00085">
    <property type="entry name" value="HNHc"/>
    <property type="match status" value="1"/>
</dbReference>
<dbReference type="Proteomes" id="UP000186456">
    <property type="component" value="Unassembled WGS sequence"/>
</dbReference>
<dbReference type="InterPro" id="IPR003615">
    <property type="entry name" value="HNH_nuc"/>
</dbReference>
<evidence type="ECO:0000259" key="2">
    <source>
        <dbReference type="SMART" id="SM00507"/>
    </source>
</evidence>
<evidence type="ECO:0000313" key="3">
    <source>
        <dbReference type="EMBL" id="SDP11887.1"/>
    </source>
</evidence>
<accession>A0A1H0Q3A2</accession>
<reference evidence="3 4" key="1">
    <citation type="submission" date="2016-10" db="EMBL/GenBank/DDBJ databases">
        <authorList>
            <person name="de Groot N.N."/>
        </authorList>
    </citation>
    <scope>NUCLEOTIDE SEQUENCE [LARGE SCALE GENOMIC DNA]</scope>
    <source>
        <strain evidence="3 4">StLB037</strain>
    </source>
</reference>
<protein>
    <recommendedName>
        <fullName evidence="2">HNH nuclease domain-containing protein</fullName>
    </recommendedName>
</protein>
<evidence type="ECO:0000256" key="1">
    <source>
        <dbReference type="SAM" id="MobiDB-lite"/>
    </source>
</evidence>
<proteinExistence type="predicted"/>
<gene>
    <name evidence="3" type="ORF">SAMN04487788_2189</name>
</gene>
<evidence type="ECO:0000313" key="4">
    <source>
        <dbReference type="Proteomes" id="UP000186456"/>
    </source>
</evidence>
<sequence length="421" mass="46177">MLDDVVASLVRIEATISALEAERFRQLARAHAVAVGRSAHRPRTVQEREVALRSIAAEVGLALRWHDRTAQRRLTEAGALVEDFPATVTALEEAKITARHAEVIREVGAPLLESESRQEFERRVLTRAERDTVAGTRAFARAVADELEPRSITERHSDAVDRRRVWVDDDIDGMAQLGVIDSATKIRAMFDRLTRQARAVRRVADAGGGEIGVTDARSINQTRADLLCDLVLGGRPVIDPTHDHLPGGLGAIRAEVSVVIPVLTAVGASERGAMLDGCTPVDADTARHLLAEAPGWERLLTDPVTGVVLGVDRYRPTPAMRRFVRLRDVHCRFPGCRQPARRCEIDHNLDHARGGRTTLCNLACLCKRHHVLKTETPWTAAQQSDGSIVWTSPLGRRTTDPPEPRVAFAPSPGSDPDPPPF</sequence>
<organism evidence="3 4">
    <name type="scientific">Microbacterium testaceum (strain StLB037)</name>
    <dbReference type="NCBI Taxonomy" id="979556"/>
    <lineage>
        <taxon>Bacteria</taxon>
        <taxon>Bacillati</taxon>
        <taxon>Actinomycetota</taxon>
        <taxon>Actinomycetes</taxon>
        <taxon>Micrococcales</taxon>
        <taxon>Microbacteriaceae</taxon>
        <taxon>Microbacterium</taxon>
    </lineage>
</organism>
<name>A0A1H0Q3A2_MICTS</name>
<dbReference type="Gene3D" id="1.10.30.50">
    <property type="match status" value="1"/>
</dbReference>
<feature type="region of interest" description="Disordered" evidence="1">
    <location>
        <begin position="383"/>
        <end position="421"/>
    </location>
</feature>
<feature type="domain" description="HNH nuclease" evidence="2">
    <location>
        <begin position="319"/>
        <end position="371"/>
    </location>
</feature>
<dbReference type="EMBL" id="FNJN01000004">
    <property type="protein sequence ID" value="SDP11887.1"/>
    <property type="molecule type" value="Genomic_DNA"/>
</dbReference>
<dbReference type="AlphaFoldDB" id="A0A1H0Q3A2"/>